<dbReference type="PANTHER" id="PTHR46050:SF7">
    <property type="entry name" value="TETRATRICOPEPTIDE REPEAT (TPR)-LIKE SUPERFAMILY PROTEIN"/>
    <property type="match status" value="1"/>
</dbReference>
<dbReference type="EMBL" id="JAVIJP010000035">
    <property type="protein sequence ID" value="KAL3629068.1"/>
    <property type="molecule type" value="Genomic_DNA"/>
</dbReference>
<comment type="caution">
    <text evidence="1">The sequence shown here is derived from an EMBL/GenBank/DDBJ whole genome shotgun (WGS) entry which is preliminary data.</text>
</comment>
<keyword evidence="2" id="KW-1185">Reference proteome</keyword>
<organism evidence="1 2">
    <name type="scientific">Castilleja foliolosa</name>
    <dbReference type="NCBI Taxonomy" id="1961234"/>
    <lineage>
        <taxon>Eukaryota</taxon>
        <taxon>Viridiplantae</taxon>
        <taxon>Streptophyta</taxon>
        <taxon>Embryophyta</taxon>
        <taxon>Tracheophyta</taxon>
        <taxon>Spermatophyta</taxon>
        <taxon>Magnoliopsida</taxon>
        <taxon>eudicotyledons</taxon>
        <taxon>Gunneridae</taxon>
        <taxon>Pentapetalae</taxon>
        <taxon>asterids</taxon>
        <taxon>lamiids</taxon>
        <taxon>Lamiales</taxon>
        <taxon>Orobanchaceae</taxon>
        <taxon>Pedicularideae</taxon>
        <taxon>Castillejinae</taxon>
        <taxon>Castilleja</taxon>
    </lineage>
</organism>
<reference evidence="2" key="1">
    <citation type="journal article" date="2024" name="IScience">
        <title>Strigolactones Initiate the Formation of Haustorium-like Structures in Castilleja.</title>
        <authorList>
            <person name="Buerger M."/>
            <person name="Peterson D."/>
            <person name="Chory J."/>
        </authorList>
    </citation>
    <scope>NUCLEOTIDE SEQUENCE [LARGE SCALE GENOMIC DNA]</scope>
</reference>
<proteinExistence type="predicted"/>
<accession>A0ABD3CGN9</accession>
<dbReference type="InterPro" id="IPR044534">
    <property type="entry name" value="TTL1-4"/>
</dbReference>
<evidence type="ECO:0000313" key="1">
    <source>
        <dbReference type="EMBL" id="KAL3629068.1"/>
    </source>
</evidence>
<dbReference type="Proteomes" id="UP001632038">
    <property type="component" value="Unassembled WGS sequence"/>
</dbReference>
<name>A0ABD3CGN9_9LAMI</name>
<dbReference type="PANTHER" id="PTHR46050">
    <property type="entry name" value="TPR REPEAT-CONTAINING THIOREDOXIN"/>
    <property type="match status" value="1"/>
</dbReference>
<sequence>MVFVCVGCEAVMQRSAVVHDDGQQVFSFAEAVSLYDTTISIDPSKASYRSNKRAALTALGSFSRQRLNVGKLFASTSFTNGLTTDWLLFMSVDRLGEPGKATYHFKQAGSDADPDAMKKAKKVEFHLEKCSEAKRQQYWNILIKETIVSTAAGADSAPLELLVVHAQVDMIEGRFDDVVAAAERALILDAKNREANGVLRRTKAYIRCVQSDYGLYNVTEPPIDALRDPLFKSDREIQVFLTKHYRNSRLGNPEFVLDFEGKQKRNGSQYDERQSKKVAQELHSDMSDDELLCSLLAITRKI</sequence>
<evidence type="ECO:0000313" key="2">
    <source>
        <dbReference type="Proteomes" id="UP001632038"/>
    </source>
</evidence>
<gene>
    <name evidence="1" type="ORF">CASFOL_027129</name>
</gene>
<protein>
    <submittedName>
        <fullName evidence="1">Uncharacterized protein</fullName>
    </submittedName>
</protein>
<dbReference type="AlphaFoldDB" id="A0ABD3CGN9"/>